<accession>A0A0F9EXU5</accession>
<feature type="compositionally biased region" description="Basic residues" evidence="1">
    <location>
        <begin position="11"/>
        <end position="21"/>
    </location>
</feature>
<dbReference type="SUPFAM" id="SSF47413">
    <property type="entry name" value="lambda repressor-like DNA-binding domains"/>
    <property type="match status" value="1"/>
</dbReference>
<feature type="domain" description="HTH cro/C1-type" evidence="2">
    <location>
        <begin position="9"/>
        <end position="63"/>
    </location>
</feature>
<proteinExistence type="predicted"/>
<gene>
    <name evidence="3" type="ORF">LCGC14_2020050</name>
</gene>
<dbReference type="InterPro" id="IPR001387">
    <property type="entry name" value="Cro/C1-type_HTH"/>
</dbReference>
<dbReference type="Pfam" id="PF01381">
    <property type="entry name" value="HTH_3"/>
    <property type="match status" value="1"/>
</dbReference>
<evidence type="ECO:0000256" key="1">
    <source>
        <dbReference type="SAM" id="MobiDB-lite"/>
    </source>
</evidence>
<evidence type="ECO:0000313" key="3">
    <source>
        <dbReference type="EMBL" id="KKL78918.1"/>
    </source>
</evidence>
<name>A0A0F9EXU5_9ZZZZ</name>
<comment type="caution">
    <text evidence="3">The sequence shown here is derived from an EMBL/GenBank/DDBJ whole genome shotgun (WGS) entry which is preliminary data.</text>
</comment>
<dbReference type="Gene3D" id="1.10.260.40">
    <property type="entry name" value="lambda repressor-like DNA-binding domains"/>
    <property type="match status" value="1"/>
</dbReference>
<sequence length="65" mass="7302">MRTFSPEHMAARRRRLGKTQRRLSEEVGISQASISALEKGRKDPRSMTLAKLAHALECSVDAFFA</sequence>
<organism evidence="3">
    <name type="scientific">marine sediment metagenome</name>
    <dbReference type="NCBI Taxonomy" id="412755"/>
    <lineage>
        <taxon>unclassified sequences</taxon>
        <taxon>metagenomes</taxon>
        <taxon>ecological metagenomes</taxon>
    </lineage>
</organism>
<feature type="region of interest" description="Disordered" evidence="1">
    <location>
        <begin position="1"/>
        <end position="24"/>
    </location>
</feature>
<protein>
    <recommendedName>
        <fullName evidence="2">HTH cro/C1-type domain-containing protein</fullName>
    </recommendedName>
</protein>
<dbReference type="SMART" id="SM00530">
    <property type="entry name" value="HTH_XRE"/>
    <property type="match status" value="1"/>
</dbReference>
<dbReference type="InterPro" id="IPR010982">
    <property type="entry name" value="Lambda_DNA-bd_dom_sf"/>
</dbReference>
<dbReference type="AlphaFoldDB" id="A0A0F9EXU5"/>
<dbReference type="EMBL" id="LAZR01023316">
    <property type="protein sequence ID" value="KKL78918.1"/>
    <property type="molecule type" value="Genomic_DNA"/>
</dbReference>
<evidence type="ECO:0000259" key="2">
    <source>
        <dbReference type="PROSITE" id="PS50943"/>
    </source>
</evidence>
<dbReference type="PROSITE" id="PS50943">
    <property type="entry name" value="HTH_CROC1"/>
    <property type="match status" value="1"/>
</dbReference>
<reference evidence="3" key="1">
    <citation type="journal article" date="2015" name="Nature">
        <title>Complex archaea that bridge the gap between prokaryotes and eukaryotes.</title>
        <authorList>
            <person name="Spang A."/>
            <person name="Saw J.H."/>
            <person name="Jorgensen S.L."/>
            <person name="Zaremba-Niedzwiedzka K."/>
            <person name="Martijn J."/>
            <person name="Lind A.E."/>
            <person name="van Eijk R."/>
            <person name="Schleper C."/>
            <person name="Guy L."/>
            <person name="Ettema T.J."/>
        </authorList>
    </citation>
    <scope>NUCLEOTIDE SEQUENCE</scope>
</reference>
<dbReference type="GO" id="GO:0003677">
    <property type="term" value="F:DNA binding"/>
    <property type="evidence" value="ECO:0007669"/>
    <property type="project" value="InterPro"/>
</dbReference>
<dbReference type="CDD" id="cd00093">
    <property type="entry name" value="HTH_XRE"/>
    <property type="match status" value="1"/>
</dbReference>